<protein>
    <submittedName>
        <fullName evidence="1">Uncharacterized protein</fullName>
    </submittedName>
</protein>
<accession>A0AAW0E4B3</accession>
<keyword evidence="2" id="KW-1185">Reference proteome</keyword>
<dbReference type="AlphaFoldDB" id="A0AAW0E4B3"/>
<name>A0AAW0E4B3_9AGAR</name>
<sequence length="573" mass="64773">MENPFRTRCMVIYWNFPGSWTSLEGPSSNANHSARPGLYSQQFRHRALRIVLTQIAWRDTAQLLQRCSRWPAKDLEGVLMEFAACLDTQWQDVPSAAPMYPDIAQVYTNETHSSNSGSHPILPFLDFLLGIAQLDAIAQVNAEYLECIFTPSSLFKALATSLHHPLSSQPTELPLSAVTITYDKYLRRNVWRDLGVRNVARRLENMYHDLKSTPEENGLLDACIDALDFTCSSDDLRVKNLALKFIAQVPACSQYPHASDTLAQAISLLSDADKVRVLSDLMQGIELDVIDGLEIESSLYARFIELFLKAAAECHNTQTFISAGIQEFFLFAVSRQLNANHGQALRDYTTLEIVRSVVNDVLPMSLVQVPDESKALWKNVIEVFGWPDDDEWQTKSLLHTPELSLTAVETVLIDMIPEDTFSLEISVQLPSSPRSWEVRKTLPELKELYSRILRKAKSHLPDEMIPESPVWELCSSLQPRDKEVFVGEFLHGLTRLPLRDQRREFTMFLSTDVVYGPHPEKPAQSKFDAHVVVTTTIEEEVGLLEIRDDPAMPPEGDEFEEAFLREGGKLGLL</sequence>
<evidence type="ECO:0000313" key="2">
    <source>
        <dbReference type="Proteomes" id="UP001383192"/>
    </source>
</evidence>
<organism evidence="1 2">
    <name type="scientific">Paramarasmius palmivorus</name>
    <dbReference type="NCBI Taxonomy" id="297713"/>
    <lineage>
        <taxon>Eukaryota</taxon>
        <taxon>Fungi</taxon>
        <taxon>Dikarya</taxon>
        <taxon>Basidiomycota</taxon>
        <taxon>Agaricomycotina</taxon>
        <taxon>Agaricomycetes</taxon>
        <taxon>Agaricomycetidae</taxon>
        <taxon>Agaricales</taxon>
        <taxon>Marasmiineae</taxon>
        <taxon>Marasmiaceae</taxon>
        <taxon>Paramarasmius</taxon>
    </lineage>
</organism>
<dbReference type="EMBL" id="JAYKXP010000005">
    <property type="protein sequence ID" value="KAK7058495.1"/>
    <property type="molecule type" value="Genomic_DNA"/>
</dbReference>
<gene>
    <name evidence="1" type="ORF">VNI00_002129</name>
</gene>
<evidence type="ECO:0000313" key="1">
    <source>
        <dbReference type="EMBL" id="KAK7058495.1"/>
    </source>
</evidence>
<dbReference type="Proteomes" id="UP001383192">
    <property type="component" value="Unassembled WGS sequence"/>
</dbReference>
<reference evidence="1 2" key="1">
    <citation type="submission" date="2024-01" db="EMBL/GenBank/DDBJ databases">
        <title>A draft genome for a cacao thread blight-causing isolate of Paramarasmius palmivorus.</title>
        <authorList>
            <person name="Baruah I.K."/>
            <person name="Bukari Y."/>
            <person name="Amoako-Attah I."/>
            <person name="Meinhardt L.W."/>
            <person name="Bailey B.A."/>
            <person name="Cohen S.P."/>
        </authorList>
    </citation>
    <scope>NUCLEOTIDE SEQUENCE [LARGE SCALE GENOMIC DNA]</scope>
    <source>
        <strain evidence="1 2">GH-12</strain>
    </source>
</reference>
<comment type="caution">
    <text evidence="1">The sequence shown here is derived from an EMBL/GenBank/DDBJ whole genome shotgun (WGS) entry which is preliminary data.</text>
</comment>
<proteinExistence type="predicted"/>